<evidence type="ECO:0000256" key="3">
    <source>
        <dbReference type="ARBA" id="ARBA00022490"/>
    </source>
</evidence>
<sequence>MDITAELKSLKNGEILLAEGFSLFEAMSATELFDKKIDVKLGLADADTPQKLLQSNQIKSGSQLTNEELVGLFDLVIQKITCWLNGNALAQTIYTLVYQYDDSLWDHPFVKALFDTLNTVGSQIFKIIKDAPFLREEDYNPSVFSFRNKRISTIQELLTTTLNPLDTELSGKIKKSKQLTIADALSSRIKLLKGYCLIVQCLQQPFNAESQKQITDHIEFIRKRFDAVVQTKAMGKDMSNYQSVTILKHLKSMISMRKIPQMENPYEYFNTMLNQLEAVLDLSAERNYFSIQQKICTLIHDYPKNILIRAYLEQNLFKYDQFLYFHQTPWINIIIGTLNKLFSQNFDQLQQNVFKEYQDCLVPVTYEYIIKQLRSKFRKSRDFHKNYSHLSILVHHSNQIDQDIFKNKNPLMIFSYEIAVQSMIQQLQYGFDLELYSDVDYASIYFYLEYLTTILDRNRTNYVSQLTNSQREQLQNQNKKKPKVSPQIDQMYSEIQYWKALNSLFRGLSRLYYTLMENGFIKKVQDMNHRYSNRMKIFDTCYYIKAIKFDEYTQKMNSYGSFQETLKFVSSSLSEAQQLFAQVKENKILPQQMQDQSKDLVMICVVTSVNAMKLIQNQKYQVSFKKTTVSFVPQIELIALQQ</sequence>
<protein>
    <submittedName>
        <fullName evidence="6">Uncharacterized protein</fullName>
    </submittedName>
</protein>
<comment type="caution">
    <text evidence="6">The sequence shown here is derived from an EMBL/GenBank/DDBJ whole genome shotgun (WGS) entry which is preliminary data.</text>
</comment>
<dbReference type="AlphaFoldDB" id="A0A8S1JZC2"/>
<feature type="domain" description="NAA35-like N-terminal" evidence="4">
    <location>
        <begin position="13"/>
        <end position="98"/>
    </location>
</feature>
<accession>A0A8S1JZC2</accession>
<dbReference type="PANTHER" id="PTHR21373">
    <property type="entry name" value="GLUCOSE REPRESSIBLE PROTEIN MAK10"/>
    <property type="match status" value="1"/>
</dbReference>
<dbReference type="EMBL" id="CAJJDM010000009">
    <property type="protein sequence ID" value="CAD8047821.1"/>
    <property type="molecule type" value="Genomic_DNA"/>
</dbReference>
<evidence type="ECO:0000313" key="6">
    <source>
        <dbReference type="EMBL" id="CAD8047821.1"/>
    </source>
</evidence>
<dbReference type="OMA" id="YSAHEYG"/>
<evidence type="ECO:0000259" key="5">
    <source>
        <dbReference type="Pfam" id="PF25789"/>
    </source>
</evidence>
<dbReference type="Pfam" id="PF25789">
    <property type="entry name" value="TPR_NAA35"/>
    <property type="match status" value="1"/>
</dbReference>
<dbReference type="PANTHER" id="PTHR21373:SF0">
    <property type="entry name" value="N-ALPHA-ACETYLTRANSFERASE 35, NATC AUXILIARY SUBUNIT"/>
    <property type="match status" value="1"/>
</dbReference>
<comment type="similarity">
    <text evidence="2">Belongs to the MAK10 family.</text>
</comment>
<evidence type="ECO:0000256" key="1">
    <source>
        <dbReference type="ARBA" id="ARBA00004496"/>
    </source>
</evidence>
<dbReference type="InterPro" id="IPR057982">
    <property type="entry name" value="TPR_NAA35"/>
</dbReference>
<comment type="subcellular location">
    <subcellularLocation>
        <location evidence="1">Cytoplasm</location>
    </subcellularLocation>
</comment>
<gene>
    <name evidence="6" type="ORF">PPRIM_AZ9-3.1.T0120133</name>
</gene>
<dbReference type="Pfam" id="PF04112">
    <property type="entry name" value="Mak10"/>
    <property type="match status" value="1"/>
</dbReference>
<evidence type="ECO:0000256" key="2">
    <source>
        <dbReference type="ARBA" id="ARBA00006289"/>
    </source>
</evidence>
<dbReference type="InterPro" id="IPR057983">
    <property type="entry name" value="NAA35-like_N"/>
</dbReference>
<evidence type="ECO:0000259" key="4">
    <source>
        <dbReference type="Pfam" id="PF04112"/>
    </source>
</evidence>
<feature type="domain" description="NAA35-like TPR repeats" evidence="5">
    <location>
        <begin position="305"/>
        <end position="629"/>
    </location>
</feature>
<organism evidence="6 7">
    <name type="scientific">Paramecium primaurelia</name>
    <dbReference type="NCBI Taxonomy" id="5886"/>
    <lineage>
        <taxon>Eukaryota</taxon>
        <taxon>Sar</taxon>
        <taxon>Alveolata</taxon>
        <taxon>Ciliophora</taxon>
        <taxon>Intramacronucleata</taxon>
        <taxon>Oligohymenophorea</taxon>
        <taxon>Peniculida</taxon>
        <taxon>Parameciidae</taxon>
        <taxon>Paramecium</taxon>
    </lineage>
</organism>
<evidence type="ECO:0000313" key="7">
    <source>
        <dbReference type="Proteomes" id="UP000688137"/>
    </source>
</evidence>
<dbReference type="InterPro" id="IPR007244">
    <property type="entry name" value="Naa35_N"/>
</dbReference>
<dbReference type="Proteomes" id="UP000688137">
    <property type="component" value="Unassembled WGS sequence"/>
</dbReference>
<proteinExistence type="inferred from homology"/>
<keyword evidence="3" id="KW-0963">Cytoplasm</keyword>
<name>A0A8S1JZC2_PARPR</name>
<keyword evidence="7" id="KW-1185">Reference proteome</keyword>
<dbReference type="GO" id="GO:0031417">
    <property type="term" value="C:NatC complex"/>
    <property type="evidence" value="ECO:0007669"/>
    <property type="project" value="InterPro"/>
</dbReference>
<reference evidence="6" key="1">
    <citation type="submission" date="2021-01" db="EMBL/GenBank/DDBJ databases">
        <authorList>
            <consortium name="Genoscope - CEA"/>
            <person name="William W."/>
        </authorList>
    </citation>
    <scope>NUCLEOTIDE SEQUENCE</scope>
</reference>